<reference evidence="2" key="1">
    <citation type="submission" date="2020-12" db="EMBL/GenBank/DDBJ databases">
        <title>Bacterial taxonomy.</title>
        <authorList>
            <person name="Pan X."/>
        </authorList>
    </citation>
    <scope>NUCLEOTIDE SEQUENCE</scope>
    <source>
        <strain evidence="2">M0105</strain>
    </source>
</reference>
<dbReference type="InterPro" id="IPR009061">
    <property type="entry name" value="DNA-bd_dom_put_sf"/>
</dbReference>
<comment type="caution">
    <text evidence="2">The sequence shown here is derived from an EMBL/GenBank/DDBJ whole genome shotgun (WGS) entry which is preliminary data.</text>
</comment>
<dbReference type="Gene3D" id="1.10.10.10">
    <property type="entry name" value="Winged helix-like DNA-binding domain superfamily/Winged helix DNA-binding domain"/>
    <property type="match status" value="1"/>
</dbReference>
<feature type="domain" description="HTH merR-type" evidence="1">
    <location>
        <begin position="16"/>
        <end position="69"/>
    </location>
</feature>
<dbReference type="Proteomes" id="UP000655420">
    <property type="component" value="Unassembled WGS sequence"/>
</dbReference>
<evidence type="ECO:0000313" key="2">
    <source>
        <dbReference type="EMBL" id="MBK0398492.1"/>
    </source>
</evidence>
<dbReference type="Pfam" id="PF13411">
    <property type="entry name" value="MerR_1"/>
    <property type="match status" value="1"/>
</dbReference>
<dbReference type="GO" id="GO:0003677">
    <property type="term" value="F:DNA binding"/>
    <property type="evidence" value="ECO:0007669"/>
    <property type="project" value="InterPro"/>
</dbReference>
<dbReference type="SUPFAM" id="SSF46955">
    <property type="entry name" value="Putative DNA-binding domain"/>
    <property type="match status" value="1"/>
</dbReference>
<dbReference type="InterPro" id="IPR000551">
    <property type="entry name" value="MerR-type_HTH_dom"/>
</dbReference>
<proteinExistence type="predicted"/>
<dbReference type="AlphaFoldDB" id="A0A8J7SAP8"/>
<accession>A0A8J7SAP8</accession>
<protein>
    <submittedName>
        <fullName evidence="2">MerR family transcriptional regulator</fullName>
    </submittedName>
</protein>
<keyword evidence="3" id="KW-1185">Reference proteome</keyword>
<dbReference type="GO" id="GO:0006355">
    <property type="term" value="P:regulation of DNA-templated transcription"/>
    <property type="evidence" value="ECO:0007669"/>
    <property type="project" value="InterPro"/>
</dbReference>
<dbReference type="RefSeq" id="WP_200607626.1">
    <property type="nucleotide sequence ID" value="NZ_JAEHHL010000001.1"/>
</dbReference>
<evidence type="ECO:0000259" key="1">
    <source>
        <dbReference type="Pfam" id="PF13411"/>
    </source>
</evidence>
<name>A0A8J7SAP8_9RHOB</name>
<gene>
    <name evidence="2" type="ORF">H0I76_04770</name>
</gene>
<dbReference type="EMBL" id="JAEHHL010000001">
    <property type="protein sequence ID" value="MBK0398492.1"/>
    <property type="molecule type" value="Genomic_DNA"/>
</dbReference>
<evidence type="ECO:0000313" key="3">
    <source>
        <dbReference type="Proteomes" id="UP000655420"/>
    </source>
</evidence>
<dbReference type="InterPro" id="IPR036388">
    <property type="entry name" value="WH-like_DNA-bd_sf"/>
</dbReference>
<organism evidence="2 3">
    <name type="scientific">Thermohalobaculum xanthum</name>
    <dbReference type="NCBI Taxonomy" id="2753746"/>
    <lineage>
        <taxon>Bacteria</taxon>
        <taxon>Pseudomonadati</taxon>
        <taxon>Pseudomonadota</taxon>
        <taxon>Alphaproteobacteria</taxon>
        <taxon>Rhodobacterales</taxon>
        <taxon>Paracoccaceae</taxon>
        <taxon>Thermohalobaculum</taxon>
    </lineage>
</organism>
<sequence length="141" mass="16596">MRRRIDARRVKTHRAYRIDQLAEIVGVTVQTVRNWRRQGLPCITDKRPFLIRGRDFKEFHASRLKASKQALGAFEIFCLCCKRPRAPMPGLVDHEPMEGGRSRIIMICPHCERTAQRIVSDRNLTEWATRFEFAINRRGYD</sequence>